<feature type="compositionally biased region" description="Basic and acidic residues" evidence="4">
    <location>
        <begin position="503"/>
        <end position="512"/>
    </location>
</feature>
<dbReference type="PANTHER" id="PTHR12585:SF64">
    <property type="entry name" value="SISTER CHROMATID COHESION 1 PROTEIN 1"/>
    <property type="match status" value="1"/>
</dbReference>
<feature type="region of interest" description="Disordered" evidence="4">
    <location>
        <begin position="360"/>
        <end position="384"/>
    </location>
</feature>
<evidence type="ECO:0000256" key="3">
    <source>
        <dbReference type="ARBA" id="ARBA00023242"/>
    </source>
</evidence>
<proteinExistence type="inferred from homology"/>
<dbReference type="Pfam" id="PF04824">
    <property type="entry name" value="Rad21_Rec8"/>
    <property type="match status" value="1"/>
</dbReference>
<dbReference type="CDD" id="cd21793">
    <property type="entry name" value="Rad21_Rec8_M_AtSYN1-like"/>
    <property type="match status" value="1"/>
</dbReference>
<feature type="domain" description="Rad21/Rec8-like protein C-terminal eukaryotic" evidence="5">
    <location>
        <begin position="566"/>
        <end position="618"/>
    </location>
</feature>
<dbReference type="InterPro" id="IPR006909">
    <property type="entry name" value="Rad21/Rec8_C_eu"/>
</dbReference>
<protein>
    <recommendedName>
        <fullName evidence="9">Sister chromatid cohesion 1 protein 1</fullName>
    </recommendedName>
</protein>
<evidence type="ECO:0000313" key="8">
    <source>
        <dbReference type="Proteomes" id="UP001159364"/>
    </source>
</evidence>
<dbReference type="SUPFAM" id="SSF46785">
    <property type="entry name" value="Winged helix' DNA-binding domain"/>
    <property type="match status" value="1"/>
</dbReference>
<dbReference type="AlphaFoldDB" id="A0AAV8TBE3"/>
<evidence type="ECO:0000313" key="7">
    <source>
        <dbReference type="EMBL" id="KAJ8764182.1"/>
    </source>
</evidence>
<dbReference type="InterPro" id="IPR006910">
    <property type="entry name" value="Rad21_Rec8_N"/>
</dbReference>
<accession>A0AAV8TBE3</accession>
<comment type="similarity">
    <text evidence="2">Belongs to the rad21 family.</text>
</comment>
<gene>
    <name evidence="7" type="ORF">K2173_005108</name>
</gene>
<dbReference type="InterPro" id="IPR039781">
    <property type="entry name" value="Rad21/Rec8-like"/>
</dbReference>
<dbReference type="GO" id="GO:0051754">
    <property type="term" value="P:meiotic sister chromatid cohesion, centromeric"/>
    <property type="evidence" value="ECO:0007669"/>
    <property type="project" value="TreeGrafter"/>
</dbReference>
<reference evidence="7 8" key="1">
    <citation type="submission" date="2021-09" db="EMBL/GenBank/DDBJ databases">
        <title>Genomic insights and catalytic innovation underlie evolution of tropane alkaloids biosynthesis.</title>
        <authorList>
            <person name="Wang Y.-J."/>
            <person name="Tian T."/>
            <person name="Huang J.-P."/>
            <person name="Huang S.-X."/>
        </authorList>
    </citation>
    <scope>NUCLEOTIDE SEQUENCE [LARGE SCALE GENOMIC DNA]</scope>
    <source>
        <strain evidence="7">KIB-2018</strain>
        <tissue evidence="7">Leaf</tissue>
    </source>
</reference>
<dbReference type="GO" id="GO:0003682">
    <property type="term" value="F:chromatin binding"/>
    <property type="evidence" value="ECO:0007669"/>
    <property type="project" value="TreeGrafter"/>
</dbReference>
<sequence length="618" mass="69274">MFYSHQLLARKAPLGQIWMAATMHAKINRRKLDKLNIIHVCEQILNPSVPMALRLSGILMGGVVIVYERKVKLFYDDVTRLLVEINEAWKVKAAPDPTVLPKGKSQARKEAVTLPEKTEADVRDIEQSLNISHTANMGFQQTAYFAMRLDSVGEPYINNGLSDDDLAQNFHRADAENINLFEPFESYQTSTNIFNRFERFDIEGEEETHINFTSGDHVEIPNTLVLSPSPKDETIRADEGQCGENAVNQQSDECKEVALNRQKQRPVKRKTREAPKMDYEQTIIPGHIYQSWLQDASDIASKRGRKRKARNGIMSTMAVTKLLDLPPTVLIDHLSSMENWGVHYPAPLMELWIKSTKPPHDLPSERNSSHLRPELSSLSPPERVPVLDPIENAFEHFGRGLGSEPMGFPLPVEKQRPYPINDEEIFMGELQANLFKNGVRINEVNSVTPGNSGDDVRSIPSLGSGYGALSQRSETNSERSNKKRPFSASSHNGSGLEPVAEENFGKHPEPDFKLSRLSESLTPDTEVLMETGPTQTQNPIISQPVDKITDSIRTQMKNHFETPGAPQEESLDNLAAGMNRKGAALLFYQTCVLASRDFLKVEQKVPYGEILISKGAKM</sequence>
<evidence type="ECO:0000259" key="5">
    <source>
        <dbReference type="Pfam" id="PF04824"/>
    </source>
</evidence>
<keyword evidence="8" id="KW-1185">Reference proteome</keyword>
<dbReference type="Pfam" id="PF04825">
    <property type="entry name" value="Rad21_Rec8_N"/>
    <property type="match status" value="1"/>
</dbReference>
<feature type="region of interest" description="Disordered" evidence="4">
    <location>
        <begin position="446"/>
        <end position="512"/>
    </location>
</feature>
<dbReference type="EMBL" id="JAIWQS010000005">
    <property type="protein sequence ID" value="KAJ8764182.1"/>
    <property type="molecule type" value="Genomic_DNA"/>
</dbReference>
<comment type="subcellular location">
    <subcellularLocation>
        <location evidence="1">Nucleus</location>
    </subcellularLocation>
</comment>
<dbReference type="GO" id="GO:0008278">
    <property type="term" value="C:cohesin complex"/>
    <property type="evidence" value="ECO:0007669"/>
    <property type="project" value="InterPro"/>
</dbReference>
<dbReference type="InterPro" id="IPR036390">
    <property type="entry name" value="WH_DNA-bd_sf"/>
</dbReference>
<dbReference type="InterPro" id="IPR023093">
    <property type="entry name" value="ScpA-like_C"/>
</dbReference>
<dbReference type="Gene3D" id="1.10.10.580">
    <property type="entry name" value="Structural maintenance of chromosome 1. Chain E"/>
    <property type="match status" value="1"/>
</dbReference>
<comment type="caution">
    <text evidence="7">The sequence shown here is derived from an EMBL/GenBank/DDBJ whole genome shotgun (WGS) entry which is preliminary data.</text>
</comment>
<evidence type="ECO:0000256" key="4">
    <source>
        <dbReference type="SAM" id="MobiDB-lite"/>
    </source>
</evidence>
<keyword evidence="3" id="KW-0539">Nucleus</keyword>
<evidence type="ECO:0008006" key="9">
    <source>
        <dbReference type="Google" id="ProtNLM"/>
    </source>
</evidence>
<name>A0AAV8TBE3_9ROSI</name>
<dbReference type="GO" id="GO:0005634">
    <property type="term" value="C:nucleus"/>
    <property type="evidence" value="ECO:0007669"/>
    <property type="project" value="UniProtKB-SubCell"/>
</dbReference>
<evidence type="ECO:0000256" key="2">
    <source>
        <dbReference type="ARBA" id="ARBA00009870"/>
    </source>
</evidence>
<feature type="domain" description="Rad21/Rec8-like protein N-terminal" evidence="6">
    <location>
        <begin position="1"/>
        <end position="102"/>
    </location>
</feature>
<organism evidence="7 8">
    <name type="scientific">Erythroxylum novogranatense</name>
    <dbReference type="NCBI Taxonomy" id="1862640"/>
    <lineage>
        <taxon>Eukaryota</taxon>
        <taxon>Viridiplantae</taxon>
        <taxon>Streptophyta</taxon>
        <taxon>Embryophyta</taxon>
        <taxon>Tracheophyta</taxon>
        <taxon>Spermatophyta</taxon>
        <taxon>Magnoliopsida</taxon>
        <taxon>eudicotyledons</taxon>
        <taxon>Gunneridae</taxon>
        <taxon>Pentapetalae</taxon>
        <taxon>rosids</taxon>
        <taxon>fabids</taxon>
        <taxon>Malpighiales</taxon>
        <taxon>Erythroxylaceae</taxon>
        <taxon>Erythroxylum</taxon>
    </lineage>
</organism>
<evidence type="ECO:0000259" key="6">
    <source>
        <dbReference type="Pfam" id="PF04825"/>
    </source>
</evidence>
<feature type="compositionally biased region" description="Basic and acidic residues" evidence="4">
    <location>
        <begin position="360"/>
        <end position="373"/>
    </location>
</feature>
<dbReference type="PANTHER" id="PTHR12585">
    <property type="entry name" value="SCC1 / RAD21 FAMILY MEMBER"/>
    <property type="match status" value="1"/>
</dbReference>
<evidence type="ECO:0000256" key="1">
    <source>
        <dbReference type="ARBA" id="ARBA00004123"/>
    </source>
</evidence>
<dbReference type="Proteomes" id="UP001159364">
    <property type="component" value="Linkage Group LG05"/>
</dbReference>